<name>A0A9E9C2B6_9VIRU</name>
<organism evidence="4">
    <name type="scientific">Phytophthora palustris narna-like virus 5</name>
    <dbReference type="NCBI Taxonomy" id="2976297"/>
    <lineage>
        <taxon>Viruses</taxon>
        <taxon>Riboviria</taxon>
        <taxon>Orthornavirae</taxon>
        <taxon>Lenarviricota</taxon>
        <taxon>Amabiliviricetes</taxon>
        <taxon>Wolframvirales</taxon>
        <taxon>Narnaviridae</taxon>
    </lineage>
</organism>
<evidence type="ECO:0000313" key="4">
    <source>
        <dbReference type="EMBL" id="WAK73590.1"/>
    </source>
</evidence>
<dbReference type="InterPro" id="IPR043502">
    <property type="entry name" value="DNA/RNA_pol_sf"/>
</dbReference>
<dbReference type="GO" id="GO:0003968">
    <property type="term" value="F:RNA-directed RNA polymerase activity"/>
    <property type="evidence" value="ECO:0007669"/>
    <property type="project" value="UniProtKB-KW"/>
</dbReference>
<sequence length="822" mass="93090">MNAVLFELPRRMPKRHPARATLDRFAKQMRAIQNQIREKTRSAPLLSARWNALKTHWIEFRGAWSSAEGTLRPWGRRGLQVNNFKNFLRFVLQFMNSGMTPVKTQSHHWRTIALLSPNSGRRHCSQTNEAVFYASTLPRSIDLPASEQAIDRAREAAKARWQDGSLPRDYGSKSAICIEIIDTLICHAKGRPLVPEEPRKEHTWPEVGDKMVLPARPAHAQNMSDFGKVARCTEQLQLLLRRDANEFTYRETYRPIPVWDRGFVDHLLTGPAIPQPNPAVRDRCFREFFARVEANVTGPIQGPMVVNEFFHRYGKVTGQVPWMATNAIPEMGGKVRLATTHEADEVFISRDITQRWMPLLKKLILTRHVIRGEGVRFKRSTPSCRSRLYSADLSAATDWIPHDLAKRIAKVVNSHTMRAGLVPIFNDLCEIILSAHALAPSDWTECCIHFEDYQPFAPYWDQRLQDEYITRRGIHMGLGPSWVILCLINIAAGLYASQDTNSFRVCGDDLVSDWTPEEVRRYESFLEDLGLKINRSKAFYGPRAVFCELLVTKRANGTVRSKDVGHLAQDAASKWKAKRSADAAAIASSLALSARERHFYARRKVIESTRHVLARRLGKTPGPVQAGGNGLGSFRLSSLRHFLSHPGALVGTRKVKSPWGQDLSSLCIKPHECASNVPYITRTQAEILLSAEERARQLHAGRHPKPPRVLTTKSYAQRAKRIAGVGKKPITWGEVRAGVQALNRRDVTRAARQGRHHPDERRVSRKEAGFLLRRLTDKRSTSMLALPDLRQVSESTNLPSHGWSILSRLREKDRQKTLAAAP</sequence>
<dbReference type="EMBL" id="OL795367">
    <property type="protein sequence ID" value="WAK73590.1"/>
    <property type="molecule type" value="Genomic_RNA"/>
</dbReference>
<keyword evidence="3" id="KW-0548">Nucleotidyltransferase</keyword>
<reference evidence="4" key="1">
    <citation type="submission" date="2021-12" db="EMBL/GenBank/DDBJ databases">
        <title>Study of the virome of Phytophthora palustris.</title>
        <authorList>
            <person name="Botella L."/>
            <person name="Jung T."/>
        </authorList>
    </citation>
    <scope>NUCLEOTIDE SEQUENCE</scope>
    <source>
        <strain evidence="4">SU0095</strain>
    </source>
</reference>
<keyword evidence="1 4" id="KW-0696">RNA-directed RNA polymerase</keyword>
<evidence type="ECO:0000256" key="1">
    <source>
        <dbReference type="ARBA" id="ARBA00022484"/>
    </source>
</evidence>
<dbReference type="SUPFAM" id="SSF56672">
    <property type="entry name" value="DNA/RNA polymerases"/>
    <property type="match status" value="1"/>
</dbReference>
<keyword evidence="2" id="KW-0808">Transferase</keyword>
<evidence type="ECO:0000256" key="3">
    <source>
        <dbReference type="ARBA" id="ARBA00022695"/>
    </source>
</evidence>
<protein>
    <submittedName>
        <fullName evidence="4">RNA-dependent RNA polymerase</fullName>
    </submittedName>
</protein>
<accession>A0A9E9C2B6</accession>
<evidence type="ECO:0000256" key="2">
    <source>
        <dbReference type="ARBA" id="ARBA00022679"/>
    </source>
</evidence>
<proteinExistence type="predicted"/>